<dbReference type="SUPFAM" id="SSF51735">
    <property type="entry name" value="NAD(P)-binding Rossmann-fold domains"/>
    <property type="match status" value="1"/>
</dbReference>
<evidence type="ECO:0000313" key="15">
    <source>
        <dbReference type="Proteomes" id="UP000587070"/>
    </source>
</evidence>
<evidence type="ECO:0000256" key="10">
    <source>
        <dbReference type="ARBA" id="ARBA00023136"/>
    </source>
</evidence>
<evidence type="ECO:0000256" key="7">
    <source>
        <dbReference type="ARBA" id="ARBA00022958"/>
    </source>
</evidence>
<keyword evidence="3" id="KW-0813">Transport</keyword>
<keyword evidence="7" id="KW-0630">Potassium</keyword>
<dbReference type="RefSeq" id="WP_153115417.1">
    <property type="nucleotide sequence ID" value="NZ_JACIGE010000003.1"/>
</dbReference>
<dbReference type="GO" id="GO:0008324">
    <property type="term" value="F:monoatomic cation transmembrane transporter activity"/>
    <property type="evidence" value="ECO:0007669"/>
    <property type="project" value="InterPro"/>
</dbReference>
<sequence>METLPIVLLLLGASVAAVIVFRRLNLPPVLGYLFVGALIGPHAFNLIHKVSAAQHLAEFGVVFLMFSIGLEFSLPKLYAMKRIVFGLGFLQVALTLAATTAIVLAFGLTWQAGVALGGALAMSSTAVLTKLLTDRLELDSAHGREVMGVLLFQDLAVVPLLILIPSFSRPPEEMAVMMALALLKAAVVLAVVLFLGQRLMRKWFFIVARGKSAELFMLNVLLITLGLAQLTELAGLSLALGAFVAGMLISETEYRHRVEEDIKPFRDVLMGLFFVTIGMLLDMPLVLKNLPLILAVLASLLLVKFALVAGLSRLFGSPTATALRSGLWLCAGGEFGFVLLAEVKKMHFAPSTALQAVLAALVLSMLLAPIIVHYSDRLVLRFAASEWMLRSMALTNIAAQSMGAEKHAVICGFGRNGQYLARFLAQEGVSYVALDLDPERVREAAAAGETVVYGDATRRETLVAAGLARASVMILTFADTHSAEKALAHARELHPGLPVVVRTHDEKDYERLQAAGAAEVVPEAIEASMTLASHALIHAGVPINRVLKRVRQTRLARYRTLRGFFRGGSDRDEKLHEAEQARLHSLPLAAGAWAIGRTLGSTGVAAMGVEVTAVRRRNIRALEPSDELCFEIGDIVVLLGSPAALAVAEARLLKG</sequence>
<dbReference type="SUPFAM" id="SSF116726">
    <property type="entry name" value="TrkA C-terminal domain-like"/>
    <property type="match status" value="1"/>
</dbReference>
<keyword evidence="10 11" id="KW-0472">Membrane</keyword>
<feature type="transmembrane region" description="Helical" evidence="11">
    <location>
        <begin position="294"/>
        <end position="315"/>
    </location>
</feature>
<keyword evidence="9" id="KW-0406">Ion transport</keyword>
<evidence type="ECO:0000259" key="12">
    <source>
        <dbReference type="PROSITE" id="PS51201"/>
    </source>
</evidence>
<evidence type="ECO:0000256" key="2">
    <source>
        <dbReference type="ARBA" id="ARBA00005551"/>
    </source>
</evidence>
<dbReference type="Pfam" id="PF00999">
    <property type="entry name" value="Na_H_Exchanger"/>
    <property type="match status" value="1"/>
</dbReference>
<evidence type="ECO:0000313" key="14">
    <source>
        <dbReference type="EMBL" id="MBB4246924.1"/>
    </source>
</evidence>
<feature type="transmembrane region" description="Helical" evidence="11">
    <location>
        <begin position="269"/>
        <end position="287"/>
    </location>
</feature>
<feature type="domain" description="RCK N-terminal" evidence="12">
    <location>
        <begin position="405"/>
        <end position="522"/>
    </location>
</feature>
<dbReference type="InterPro" id="IPR036721">
    <property type="entry name" value="RCK_C_sf"/>
</dbReference>
<evidence type="ECO:0000259" key="13">
    <source>
        <dbReference type="PROSITE" id="PS51202"/>
    </source>
</evidence>
<dbReference type="AlphaFoldDB" id="A0A840FYJ3"/>
<feature type="transmembrane region" description="Helical" evidence="11">
    <location>
        <begin position="6"/>
        <end position="22"/>
    </location>
</feature>
<feature type="transmembrane region" description="Helical" evidence="11">
    <location>
        <begin position="321"/>
        <end position="341"/>
    </location>
</feature>
<dbReference type="InterPro" id="IPR003148">
    <property type="entry name" value="RCK_N"/>
</dbReference>
<evidence type="ECO:0000256" key="5">
    <source>
        <dbReference type="ARBA" id="ARBA00022538"/>
    </source>
</evidence>
<dbReference type="Pfam" id="PF02254">
    <property type="entry name" value="TrkA_N"/>
    <property type="match status" value="1"/>
</dbReference>
<organism evidence="14 15">
    <name type="scientific">Rhodocyclus tenuis</name>
    <name type="common">Rhodospirillum tenue</name>
    <dbReference type="NCBI Taxonomy" id="1066"/>
    <lineage>
        <taxon>Bacteria</taxon>
        <taxon>Pseudomonadati</taxon>
        <taxon>Pseudomonadota</taxon>
        <taxon>Betaproteobacteria</taxon>
        <taxon>Rhodocyclales</taxon>
        <taxon>Rhodocyclaceae</taxon>
        <taxon>Rhodocyclus</taxon>
    </lineage>
</organism>
<gene>
    <name evidence="14" type="ORF">GGD90_001287</name>
</gene>
<name>A0A840FYJ3_RHOTE</name>
<dbReference type="GO" id="GO:0015297">
    <property type="term" value="F:antiporter activity"/>
    <property type="evidence" value="ECO:0007669"/>
    <property type="project" value="UniProtKB-KW"/>
</dbReference>
<dbReference type="Gene3D" id="3.40.50.720">
    <property type="entry name" value="NAD(P)-binding Rossmann-like Domain"/>
    <property type="match status" value="1"/>
</dbReference>
<evidence type="ECO:0000256" key="3">
    <source>
        <dbReference type="ARBA" id="ARBA00022448"/>
    </source>
</evidence>
<dbReference type="InterPro" id="IPR036291">
    <property type="entry name" value="NAD(P)-bd_dom_sf"/>
</dbReference>
<reference evidence="14 15" key="1">
    <citation type="submission" date="2020-08" db="EMBL/GenBank/DDBJ databases">
        <title>Genome sequencing of Purple Non-Sulfur Bacteria from various extreme environments.</title>
        <authorList>
            <person name="Mayer M."/>
        </authorList>
    </citation>
    <scope>NUCLEOTIDE SEQUENCE [LARGE SCALE GENOMIC DNA]</scope>
    <source>
        <strain evidence="14 15">2761</strain>
    </source>
</reference>
<evidence type="ECO:0000256" key="9">
    <source>
        <dbReference type="ARBA" id="ARBA00023065"/>
    </source>
</evidence>
<evidence type="ECO:0000256" key="11">
    <source>
        <dbReference type="SAM" id="Phobius"/>
    </source>
</evidence>
<dbReference type="InterPro" id="IPR006153">
    <property type="entry name" value="Cation/H_exchanger_TM"/>
</dbReference>
<protein>
    <submittedName>
        <fullName evidence="14">CPA2 family monovalent cation:H+ antiporter-2</fullName>
    </submittedName>
</protein>
<feature type="transmembrane region" description="Helical" evidence="11">
    <location>
        <begin position="112"/>
        <end position="133"/>
    </location>
</feature>
<dbReference type="InterPro" id="IPR038770">
    <property type="entry name" value="Na+/solute_symporter_sf"/>
</dbReference>
<dbReference type="OrthoDB" id="9781411at2"/>
<dbReference type="PROSITE" id="PS51201">
    <property type="entry name" value="RCK_N"/>
    <property type="match status" value="1"/>
</dbReference>
<feature type="transmembrane region" description="Helical" evidence="11">
    <location>
        <begin position="53"/>
        <end position="72"/>
    </location>
</feature>
<dbReference type="Gene3D" id="3.30.70.1450">
    <property type="entry name" value="Regulator of K+ conductance, C-terminal domain"/>
    <property type="match status" value="1"/>
</dbReference>
<feature type="transmembrane region" description="Helical" evidence="11">
    <location>
        <begin position="29"/>
        <end position="47"/>
    </location>
</feature>
<keyword evidence="15" id="KW-1185">Reference proteome</keyword>
<dbReference type="InterPro" id="IPR004771">
    <property type="entry name" value="K/H_exchanger"/>
</dbReference>
<feature type="transmembrane region" description="Helical" evidence="11">
    <location>
        <begin position="145"/>
        <end position="168"/>
    </location>
</feature>
<dbReference type="GO" id="GO:0006813">
    <property type="term" value="P:potassium ion transport"/>
    <property type="evidence" value="ECO:0007669"/>
    <property type="project" value="UniProtKB-KW"/>
</dbReference>
<dbReference type="EMBL" id="JACIGE010000003">
    <property type="protein sequence ID" value="MBB4246924.1"/>
    <property type="molecule type" value="Genomic_DNA"/>
</dbReference>
<evidence type="ECO:0000256" key="1">
    <source>
        <dbReference type="ARBA" id="ARBA00004141"/>
    </source>
</evidence>
<dbReference type="Proteomes" id="UP000587070">
    <property type="component" value="Unassembled WGS sequence"/>
</dbReference>
<dbReference type="PANTHER" id="PTHR46157">
    <property type="entry name" value="K(+) EFFLUX ANTIPORTER 3, CHLOROPLASTIC"/>
    <property type="match status" value="1"/>
</dbReference>
<dbReference type="GO" id="GO:1902600">
    <property type="term" value="P:proton transmembrane transport"/>
    <property type="evidence" value="ECO:0007669"/>
    <property type="project" value="InterPro"/>
</dbReference>
<keyword evidence="4" id="KW-0050">Antiport</keyword>
<proteinExistence type="inferred from homology"/>
<keyword evidence="8 11" id="KW-1133">Transmembrane helix</keyword>
<dbReference type="NCBIfam" id="TIGR00932">
    <property type="entry name" value="2a37"/>
    <property type="match status" value="1"/>
</dbReference>
<dbReference type="Pfam" id="PF02080">
    <property type="entry name" value="TrkA_C"/>
    <property type="match status" value="1"/>
</dbReference>
<keyword evidence="6 11" id="KW-0812">Transmembrane</keyword>
<comment type="subcellular location">
    <subcellularLocation>
        <location evidence="1">Membrane</location>
        <topology evidence="1">Multi-pass membrane protein</topology>
    </subcellularLocation>
</comment>
<feature type="transmembrane region" description="Helical" evidence="11">
    <location>
        <begin position="216"/>
        <end position="249"/>
    </location>
</feature>
<dbReference type="PANTHER" id="PTHR46157:SF4">
    <property type="entry name" value="K(+) EFFLUX ANTIPORTER 3, CHLOROPLASTIC"/>
    <property type="match status" value="1"/>
</dbReference>
<feature type="transmembrane region" description="Helical" evidence="11">
    <location>
        <begin position="174"/>
        <end position="195"/>
    </location>
</feature>
<dbReference type="InterPro" id="IPR006037">
    <property type="entry name" value="RCK_C"/>
</dbReference>
<comment type="similarity">
    <text evidence="2">Belongs to the monovalent cation:proton antiporter 2 (CPA2) transporter (TC 2.A.37) family.</text>
</comment>
<evidence type="ECO:0000256" key="8">
    <source>
        <dbReference type="ARBA" id="ARBA00022989"/>
    </source>
</evidence>
<accession>A0A840FYJ3</accession>
<feature type="transmembrane region" description="Helical" evidence="11">
    <location>
        <begin position="84"/>
        <end position="106"/>
    </location>
</feature>
<evidence type="ECO:0000256" key="6">
    <source>
        <dbReference type="ARBA" id="ARBA00022692"/>
    </source>
</evidence>
<feature type="domain" description="RCK C-terminal" evidence="13">
    <location>
        <begin position="570"/>
        <end position="655"/>
    </location>
</feature>
<keyword evidence="5" id="KW-0633">Potassium transport</keyword>
<dbReference type="PROSITE" id="PS51202">
    <property type="entry name" value="RCK_C"/>
    <property type="match status" value="1"/>
</dbReference>
<dbReference type="GO" id="GO:0005886">
    <property type="term" value="C:plasma membrane"/>
    <property type="evidence" value="ECO:0007669"/>
    <property type="project" value="TreeGrafter"/>
</dbReference>
<comment type="caution">
    <text evidence="14">The sequence shown here is derived from an EMBL/GenBank/DDBJ whole genome shotgun (WGS) entry which is preliminary data.</text>
</comment>
<feature type="transmembrane region" description="Helical" evidence="11">
    <location>
        <begin position="353"/>
        <end position="372"/>
    </location>
</feature>
<dbReference type="Gene3D" id="1.20.1530.20">
    <property type="match status" value="1"/>
</dbReference>
<evidence type="ECO:0000256" key="4">
    <source>
        <dbReference type="ARBA" id="ARBA00022449"/>
    </source>
</evidence>